<dbReference type="PANTHER" id="PTHR12849">
    <property type="entry name" value="RNA LARIAT DEBRANCHING ENZYME"/>
    <property type="match status" value="1"/>
</dbReference>
<evidence type="ECO:0000313" key="15">
    <source>
        <dbReference type="Proteomes" id="UP000736335"/>
    </source>
</evidence>
<keyword evidence="15" id="KW-1185">Reference proteome</keyword>
<dbReference type="InterPro" id="IPR029052">
    <property type="entry name" value="Metallo-depent_PP-like"/>
</dbReference>
<evidence type="ECO:0000256" key="5">
    <source>
        <dbReference type="ARBA" id="ARBA00006045"/>
    </source>
</evidence>
<gene>
    <name evidence="14" type="ORF">BJ322DRAFT_1097709</name>
</gene>
<evidence type="ECO:0000256" key="11">
    <source>
        <dbReference type="ARBA" id="ARBA00023211"/>
    </source>
</evidence>
<dbReference type="Pfam" id="PF00149">
    <property type="entry name" value="Metallophos"/>
    <property type="match status" value="1"/>
</dbReference>
<evidence type="ECO:0000256" key="6">
    <source>
        <dbReference type="ARBA" id="ARBA00022664"/>
    </source>
</evidence>
<reference evidence="14" key="2">
    <citation type="submission" date="2020-11" db="EMBL/GenBank/DDBJ databases">
        <authorList>
            <consortium name="DOE Joint Genome Institute"/>
            <person name="Kuo A."/>
            <person name="Miyauchi S."/>
            <person name="Kiss E."/>
            <person name="Drula E."/>
            <person name="Kohler A."/>
            <person name="Sanchez-Garcia M."/>
            <person name="Andreopoulos B."/>
            <person name="Barry K.W."/>
            <person name="Bonito G."/>
            <person name="Buee M."/>
            <person name="Carver A."/>
            <person name="Chen C."/>
            <person name="Cichocki N."/>
            <person name="Clum A."/>
            <person name="Culley D."/>
            <person name="Crous P.W."/>
            <person name="Fauchery L."/>
            <person name="Girlanda M."/>
            <person name="Hayes R."/>
            <person name="Keri Z."/>
            <person name="Labutti K."/>
            <person name="Lipzen A."/>
            <person name="Lombard V."/>
            <person name="Magnuson J."/>
            <person name="Maillard F."/>
            <person name="Morin E."/>
            <person name="Murat C."/>
            <person name="Nolan M."/>
            <person name="Ohm R."/>
            <person name="Pangilinan J."/>
            <person name="Pereira M."/>
            <person name="Perotto S."/>
            <person name="Peter M."/>
            <person name="Riley R."/>
            <person name="Sitrit Y."/>
            <person name="Stielow B."/>
            <person name="Szollosi G."/>
            <person name="Zifcakova L."/>
            <person name="Stursova M."/>
            <person name="Spatafora J.W."/>
            <person name="Tedersoo L."/>
            <person name="Vaario L.-M."/>
            <person name="Yamada A."/>
            <person name="Yan M."/>
            <person name="Wang P."/>
            <person name="Xu J."/>
            <person name="Bruns T."/>
            <person name="Baldrian P."/>
            <person name="Vilgalys R."/>
            <person name="Henrissat B."/>
            <person name="Grigoriev I.V."/>
            <person name="Hibbett D."/>
            <person name="Nagy L.G."/>
            <person name="Martin F.M."/>
        </authorList>
    </citation>
    <scope>NUCLEOTIDE SEQUENCE</scope>
    <source>
        <strain evidence="14">UH-Tt-Lm1</strain>
    </source>
</reference>
<sequence>MYRRIPIIIAVEGCCHGELNAIYEHIANLETQHQYKIDLLLMCGDFQAIRNHQDLQCMSVPDKFRQLGDFSDYYTGVKVAPMLTLVIGGNHEASNYMWELFHGGWLAPNIFFLGNAGCVQVNGIRIAGMSGIFNRHHYHQGFHERMPYSYGTMRSIYHIREYNFRRLALLSKPHIFLSHDWPASIEHHGNLGDLLRRKPFFKDDIRNGALGSPPLFELLKTLKPDWWFSAHLHVKFEATCFHPGVTPPDLPANTSEKNPDEIAIGGDFEESMTSADFKAPAANLNPDEITLDDEEEDVAPAPVAPPPRERTNFLALDKCIPGSRRQFLEVMDIDAPESSSPPKLKFDPEWLAAVRAFDPYMTLTPSQHGSYPEHQAATEAVSRELEWVKQNLPEGGHQDINDVQAFVMTATGPTPDTQKAKGEQPAYFPNPQTAALCSMLQIDNKVDRLNMEP</sequence>
<name>A0A9P6HRR0_9AGAM</name>
<keyword evidence="12" id="KW-0539">Nucleus</keyword>
<dbReference type="Proteomes" id="UP000736335">
    <property type="component" value="Unassembled WGS sequence"/>
</dbReference>
<organism evidence="14 15">
    <name type="scientific">Thelephora terrestris</name>
    <dbReference type="NCBI Taxonomy" id="56493"/>
    <lineage>
        <taxon>Eukaryota</taxon>
        <taxon>Fungi</taxon>
        <taxon>Dikarya</taxon>
        <taxon>Basidiomycota</taxon>
        <taxon>Agaricomycotina</taxon>
        <taxon>Agaricomycetes</taxon>
        <taxon>Thelephorales</taxon>
        <taxon>Thelephoraceae</taxon>
        <taxon>Thelephora</taxon>
    </lineage>
</organism>
<evidence type="ECO:0000256" key="7">
    <source>
        <dbReference type="ARBA" id="ARBA00022723"/>
    </source>
</evidence>
<evidence type="ECO:0000256" key="4">
    <source>
        <dbReference type="ARBA" id="ARBA00004123"/>
    </source>
</evidence>
<evidence type="ECO:0000256" key="8">
    <source>
        <dbReference type="ARBA" id="ARBA00022801"/>
    </source>
</evidence>
<feature type="domain" description="Lariat debranching enzyme C-terminal" evidence="13">
    <location>
        <begin position="304"/>
        <end position="446"/>
    </location>
</feature>
<dbReference type="GO" id="GO:0008419">
    <property type="term" value="F:RNA lariat debranching enzyme activity"/>
    <property type="evidence" value="ECO:0007669"/>
    <property type="project" value="TreeGrafter"/>
</dbReference>
<protein>
    <submittedName>
        <fullName evidence="14">DBR1-domain-containing protein</fullName>
    </submittedName>
</protein>
<comment type="cofactor">
    <cofactor evidence="3">
        <name>Fe(2+)</name>
        <dbReference type="ChEBI" id="CHEBI:29033"/>
    </cofactor>
</comment>
<proteinExistence type="inferred from homology"/>
<evidence type="ECO:0000256" key="9">
    <source>
        <dbReference type="ARBA" id="ARBA00022833"/>
    </source>
</evidence>
<dbReference type="InterPro" id="IPR004843">
    <property type="entry name" value="Calcineurin-like_PHP"/>
</dbReference>
<comment type="cofactor">
    <cofactor evidence="1">
        <name>Mn(2+)</name>
        <dbReference type="ChEBI" id="CHEBI:29035"/>
    </cofactor>
</comment>
<dbReference type="GO" id="GO:0005634">
    <property type="term" value="C:nucleus"/>
    <property type="evidence" value="ECO:0007669"/>
    <property type="project" value="UniProtKB-SubCell"/>
</dbReference>
<dbReference type="Pfam" id="PF05011">
    <property type="entry name" value="DBR1"/>
    <property type="match status" value="1"/>
</dbReference>
<dbReference type="OrthoDB" id="407609at2759"/>
<dbReference type="InterPro" id="IPR041816">
    <property type="entry name" value="Dbr1_N"/>
</dbReference>
<evidence type="ECO:0000259" key="13">
    <source>
        <dbReference type="SMART" id="SM01124"/>
    </source>
</evidence>
<keyword evidence="10" id="KW-0408">Iron</keyword>
<keyword evidence="7" id="KW-0479">Metal-binding</keyword>
<dbReference type="GO" id="GO:0000398">
    <property type="term" value="P:mRNA splicing, via spliceosome"/>
    <property type="evidence" value="ECO:0007669"/>
    <property type="project" value="TreeGrafter"/>
</dbReference>
<dbReference type="CDD" id="cd00844">
    <property type="entry name" value="MPP_Dbr1_N"/>
    <property type="match status" value="1"/>
</dbReference>
<comment type="cofactor">
    <cofactor evidence="2">
        <name>Zn(2+)</name>
        <dbReference type="ChEBI" id="CHEBI:29105"/>
    </cofactor>
</comment>
<reference evidence="14" key="1">
    <citation type="journal article" date="2020" name="Nat. Commun.">
        <title>Large-scale genome sequencing of mycorrhizal fungi provides insights into the early evolution of symbiotic traits.</title>
        <authorList>
            <person name="Miyauchi S."/>
            <person name="Kiss E."/>
            <person name="Kuo A."/>
            <person name="Drula E."/>
            <person name="Kohler A."/>
            <person name="Sanchez-Garcia M."/>
            <person name="Morin E."/>
            <person name="Andreopoulos B."/>
            <person name="Barry K.W."/>
            <person name="Bonito G."/>
            <person name="Buee M."/>
            <person name="Carver A."/>
            <person name="Chen C."/>
            <person name="Cichocki N."/>
            <person name="Clum A."/>
            <person name="Culley D."/>
            <person name="Crous P.W."/>
            <person name="Fauchery L."/>
            <person name="Girlanda M."/>
            <person name="Hayes R.D."/>
            <person name="Keri Z."/>
            <person name="LaButti K."/>
            <person name="Lipzen A."/>
            <person name="Lombard V."/>
            <person name="Magnuson J."/>
            <person name="Maillard F."/>
            <person name="Murat C."/>
            <person name="Nolan M."/>
            <person name="Ohm R.A."/>
            <person name="Pangilinan J."/>
            <person name="Pereira M.F."/>
            <person name="Perotto S."/>
            <person name="Peter M."/>
            <person name="Pfister S."/>
            <person name="Riley R."/>
            <person name="Sitrit Y."/>
            <person name="Stielow J.B."/>
            <person name="Szollosi G."/>
            <person name="Zifcakova L."/>
            <person name="Stursova M."/>
            <person name="Spatafora J.W."/>
            <person name="Tedersoo L."/>
            <person name="Vaario L.M."/>
            <person name="Yamada A."/>
            <person name="Yan M."/>
            <person name="Wang P."/>
            <person name="Xu J."/>
            <person name="Bruns T."/>
            <person name="Baldrian P."/>
            <person name="Vilgalys R."/>
            <person name="Dunand C."/>
            <person name="Henrissat B."/>
            <person name="Grigoriev I.V."/>
            <person name="Hibbett D."/>
            <person name="Nagy L.G."/>
            <person name="Martin F.M."/>
        </authorList>
    </citation>
    <scope>NUCLEOTIDE SEQUENCE</scope>
    <source>
        <strain evidence="14">UH-Tt-Lm1</strain>
    </source>
</reference>
<evidence type="ECO:0000256" key="1">
    <source>
        <dbReference type="ARBA" id="ARBA00001936"/>
    </source>
</evidence>
<evidence type="ECO:0000256" key="12">
    <source>
        <dbReference type="ARBA" id="ARBA00023242"/>
    </source>
</evidence>
<dbReference type="InterPro" id="IPR007708">
    <property type="entry name" value="DBR1_C"/>
</dbReference>
<dbReference type="AlphaFoldDB" id="A0A9P6HRR0"/>
<comment type="caution">
    <text evidence="14">The sequence shown here is derived from an EMBL/GenBank/DDBJ whole genome shotgun (WGS) entry which is preliminary data.</text>
</comment>
<keyword evidence="11" id="KW-0464">Manganese</keyword>
<evidence type="ECO:0000256" key="2">
    <source>
        <dbReference type="ARBA" id="ARBA00001947"/>
    </source>
</evidence>
<dbReference type="SUPFAM" id="SSF56300">
    <property type="entry name" value="Metallo-dependent phosphatases"/>
    <property type="match status" value="1"/>
</dbReference>
<dbReference type="Gene3D" id="3.60.21.10">
    <property type="match status" value="1"/>
</dbReference>
<keyword evidence="8" id="KW-0378">Hydrolase</keyword>
<evidence type="ECO:0000256" key="10">
    <source>
        <dbReference type="ARBA" id="ARBA00023004"/>
    </source>
</evidence>
<dbReference type="GO" id="GO:0046872">
    <property type="term" value="F:metal ion binding"/>
    <property type="evidence" value="ECO:0007669"/>
    <property type="project" value="UniProtKB-KW"/>
</dbReference>
<keyword evidence="6" id="KW-0507">mRNA processing</keyword>
<evidence type="ECO:0000256" key="3">
    <source>
        <dbReference type="ARBA" id="ARBA00001954"/>
    </source>
</evidence>
<dbReference type="EMBL" id="WIUZ02000001">
    <property type="protein sequence ID" value="KAF9792682.1"/>
    <property type="molecule type" value="Genomic_DNA"/>
</dbReference>
<keyword evidence="9" id="KW-0862">Zinc</keyword>
<dbReference type="SMART" id="SM01124">
    <property type="entry name" value="DBR1"/>
    <property type="match status" value="1"/>
</dbReference>
<dbReference type="PANTHER" id="PTHR12849:SF0">
    <property type="entry name" value="LARIAT DEBRANCHING ENZYME"/>
    <property type="match status" value="1"/>
</dbReference>
<evidence type="ECO:0000313" key="14">
    <source>
        <dbReference type="EMBL" id="KAF9792682.1"/>
    </source>
</evidence>
<accession>A0A9P6HRR0</accession>
<dbReference type="FunFam" id="3.60.21.10:FF:000035">
    <property type="entry name" value="Lariat debranching enzyme"/>
    <property type="match status" value="1"/>
</dbReference>
<comment type="similarity">
    <text evidence="5">Belongs to the lariat debranching enzyme family.</text>
</comment>
<comment type="subcellular location">
    <subcellularLocation>
        <location evidence="4">Nucleus</location>
    </subcellularLocation>
</comment>